<accession>A0AAF0D2G0</accession>
<organism evidence="2 3">
    <name type="scientific">Odinarchaeota yellowstonii (strain LCB_4)</name>
    <dbReference type="NCBI Taxonomy" id="1841599"/>
    <lineage>
        <taxon>Archaea</taxon>
        <taxon>Promethearchaeati</taxon>
        <taxon>Candidatus Odinarchaeota</taxon>
        <taxon>Candidatus Odinarchaeia</taxon>
        <taxon>Candidatus Odinarchaeales</taxon>
        <taxon>Candidatus Odinarchaeaceae</taxon>
        <taxon>Candidatus Odinarchaeum</taxon>
    </lineage>
</organism>
<dbReference type="EMBL" id="CP091871">
    <property type="protein sequence ID" value="WEU40477.1"/>
    <property type="molecule type" value="Genomic_DNA"/>
</dbReference>
<proteinExistence type="predicted"/>
<dbReference type="KEGG" id="oyw:OdinLCB4_000655"/>
<name>A0AAF0D2G0_ODILC</name>
<evidence type="ECO:0000313" key="2">
    <source>
        <dbReference type="EMBL" id="WEU40477.1"/>
    </source>
</evidence>
<protein>
    <recommendedName>
        <fullName evidence="4">Tetratricopeptide repeat protein</fullName>
    </recommendedName>
</protein>
<reference evidence="2" key="1">
    <citation type="journal article" date="2017" name="Nature">
        <title>Asgard archaea illuminate the origin of eukaryotic cellular complexity.</title>
        <authorList>
            <person name="Zaremba-Niedzwiedzka K."/>
            <person name="Caceres E.F."/>
            <person name="Saw J.H."/>
            <person name="Backstrom D."/>
            <person name="Juzokaite L."/>
            <person name="Vancaester E."/>
            <person name="Seitz K.W."/>
            <person name="Anantharaman K."/>
            <person name="Starnawski P."/>
            <person name="Kjeldsen K.U."/>
            <person name="Scott M.B."/>
            <person name="Nunoura T."/>
            <person name="Banfield J.F."/>
            <person name="Schramm A."/>
            <person name="Baker B.J."/>
            <person name="Spang A."/>
            <person name="Ettema T.J.G."/>
        </authorList>
    </citation>
    <scope>NUCLEOTIDE SEQUENCE</scope>
    <source>
        <strain evidence="2">LCB_4</strain>
    </source>
</reference>
<gene>
    <name evidence="2" type="ORF">OdinLCB4_000655</name>
</gene>
<dbReference type="InterPro" id="IPR011990">
    <property type="entry name" value="TPR-like_helical_dom_sf"/>
</dbReference>
<feature type="coiled-coil region" evidence="1">
    <location>
        <begin position="163"/>
        <end position="235"/>
    </location>
</feature>
<dbReference type="Gene3D" id="1.25.40.10">
    <property type="entry name" value="Tetratricopeptide repeat domain"/>
    <property type="match status" value="1"/>
</dbReference>
<evidence type="ECO:0008006" key="4">
    <source>
        <dbReference type="Google" id="ProtNLM"/>
    </source>
</evidence>
<evidence type="ECO:0000313" key="3">
    <source>
        <dbReference type="Proteomes" id="UP000186851"/>
    </source>
</evidence>
<reference evidence="2" key="2">
    <citation type="journal article" date="2022" name="Nat. Microbiol.">
        <title>A closed Candidatus Odinarchaeum chromosome exposes Asgard archaeal viruses.</title>
        <authorList>
            <person name="Tamarit D."/>
            <person name="Caceres E.F."/>
            <person name="Krupovic M."/>
            <person name="Nijland R."/>
            <person name="Eme L."/>
            <person name="Robinson N.P."/>
            <person name="Ettema T.J.G."/>
        </authorList>
    </citation>
    <scope>NUCLEOTIDE SEQUENCE</scope>
    <source>
        <strain evidence="2">LCB_4</strain>
    </source>
</reference>
<dbReference type="SUPFAM" id="SSF48452">
    <property type="entry name" value="TPR-like"/>
    <property type="match status" value="1"/>
</dbReference>
<dbReference type="AlphaFoldDB" id="A0AAF0D2G0"/>
<keyword evidence="1" id="KW-0175">Coiled coil</keyword>
<evidence type="ECO:0000256" key="1">
    <source>
        <dbReference type="SAM" id="Coils"/>
    </source>
</evidence>
<dbReference type="Proteomes" id="UP000186851">
    <property type="component" value="Chromosome"/>
</dbReference>
<sequence length="376" mass="44514">MQKSNRGDYNKFLKKAYDAENKAFKQWDKSNFLKSAEFFKESSEWFEKAMEKASNLDEKVLTKSNFFVELSNHYWVSGLKKYSDEENYEEAAELFKKAILNKKKALEADREDLPLRKGLGGQKELKRREWRLFQQSTLRELYAYYFLSLGLKAEKEKKTKIALENFENAAASYNQQIKYLKNVGKPFYLVQLYLLKTLLKIAQCKKELNKLNEAINEYKSIIEQIERMNKRYKTRAEAILALANAELGECYKDLDRVDEAVEYYWKFLNWAKKVKLDSEQSSEVARCICIVTLISIKLGKRRDTEKAIKEFKAGKIFGKNIEKVQKEPWYKLAALIAEYYNSKDERILKDAKLVYEQMIDKKDRYITKFFEKAENT</sequence>